<dbReference type="PATRIC" id="fig|1121022.4.peg.2345"/>
<accession>V4PZA0</accession>
<comment type="caution">
    <text evidence="1">The sequence shown here is derived from an EMBL/GenBank/DDBJ whole genome shotgun (WGS) entry which is preliminary data.</text>
</comment>
<protein>
    <submittedName>
        <fullName evidence="1">Uncharacterized protein</fullName>
    </submittedName>
</protein>
<dbReference type="Proteomes" id="UP000017837">
    <property type="component" value="Unassembled WGS sequence"/>
</dbReference>
<dbReference type="eggNOG" id="ENOG5032XTT">
    <property type="taxonomic scope" value="Bacteria"/>
</dbReference>
<keyword evidence="2" id="KW-1185">Reference proteome</keyword>
<name>V4PZA0_9CAUL</name>
<gene>
    <name evidence="1" type="ORF">ABENE_11565</name>
</gene>
<organism evidence="1 2">
    <name type="scientific">Asticcacaulis benevestitus DSM 16100 = ATCC BAA-896</name>
    <dbReference type="NCBI Taxonomy" id="1121022"/>
    <lineage>
        <taxon>Bacteria</taxon>
        <taxon>Pseudomonadati</taxon>
        <taxon>Pseudomonadota</taxon>
        <taxon>Alphaproteobacteria</taxon>
        <taxon>Caulobacterales</taxon>
        <taxon>Caulobacteraceae</taxon>
        <taxon>Asticcacaulis</taxon>
    </lineage>
</organism>
<reference evidence="1 2" key="1">
    <citation type="journal article" date="2014" name="Nature">
        <title>Sequential evolution of bacterial morphology by co-option of a developmental regulator.</title>
        <authorList>
            <person name="Jiang C."/>
            <person name="Brown P.J."/>
            <person name="Ducret A."/>
            <person name="Brun Y.V."/>
        </authorList>
    </citation>
    <scope>NUCLEOTIDE SEQUENCE [LARGE SCALE GENOMIC DNA]</scope>
    <source>
        <strain evidence="1 2">DSM 16100</strain>
    </source>
</reference>
<dbReference type="AlphaFoldDB" id="V4PZA0"/>
<evidence type="ECO:0000313" key="1">
    <source>
        <dbReference type="EMBL" id="ESQ90900.1"/>
    </source>
</evidence>
<dbReference type="EMBL" id="AWGB01000021">
    <property type="protein sequence ID" value="ESQ90900.1"/>
    <property type="molecule type" value="Genomic_DNA"/>
</dbReference>
<sequence length="353" mass="39427">MWESVWWPTRSAAGWAWLEGNPVLKDRPMPQGWVYEGEDGGIRVVLGTIAQRFWRGDEALYGLTGHSLVVSPDMRGASRHMIKRILAQPGFFACYTLNANVLSHKIYGRFGFAPYPTGTASIKLSWVIDPLTCLAASALRHALDPHPKLARSVGERLMPARMWDEKPAVNIAGIAPLDHFDVAYDRFWQALKGEGRLIADRSPEIQRWRVSDPDQNLRPLMLSFSRDGRMLGYACAMFAKENPIEPLVLEIIDLVALEDATDAIPGLMKALLQMARQRGAAKVRLSMVSPYLLKQLGSYTDKARHEGGWPHAHVHMTADAPAIEDWSPTPYDGDLFMSLRTPPRLAIKAHAAE</sequence>
<evidence type="ECO:0000313" key="2">
    <source>
        <dbReference type="Proteomes" id="UP000017837"/>
    </source>
</evidence>
<dbReference type="STRING" id="1121022.GCA_000376105_01388"/>
<proteinExistence type="predicted"/>